<keyword evidence="1" id="KW-0812">Transmembrane</keyword>
<keyword evidence="1" id="KW-1133">Transmembrane helix</keyword>
<dbReference type="AlphaFoldDB" id="U3B304"/>
<proteinExistence type="predicted"/>
<feature type="transmembrane region" description="Helical" evidence="1">
    <location>
        <begin position="49"/>
        <end position="67"/>
    </location>
</feature>
<organism evidence="2 3">
    <name type="scientific">Vibrio ezurae NBRC 102218</name>
    <dbReference type="NCBI Taxonomy" id="1219080"/>
    <lineage>
        <taxon>Bacteria</taxon>
        <taxon>Pseudomonadati</taxon>
        <taxon>Pseudomonadota</taxon>
        <taxon>Gammaproteobacteria</taxon>
        <taxon>Vibrionales</taxon>
        <taxon>Vibrionaceae</taxon>
        <taxon>Vibrio</taxon>
    </lineage>
</organism>
<dbReference type="eggNOG" id="ENOG5031N2V">
    <property type="taxonomic scope" value="Bacteria"/>
</dbReference>
<dbReference type="EMBL" id="BATM01000020">
    <property type="protein sequence ID" value="GAD79832.1"/>
    <property type="molecule type" value="Genomic_DNA"/>
</dbReference>
<name>U3B304_9VIBR</name>
<evidence type="ECO:0000256" key="1">
    <source>
        <dbReference type="SAM" id="Phobius"/>
    </source>
</evidence>
<comment type="caution">
    <text evidence="2">The sequence shown here is derived from an EMBL/GenBank/DDBJ whole genome shotgun (WGS) entry which is preliminary data.</text>
</comment>
<dbReference type="Proteomes" id="UP000016562">
    <property type="component" value="Unassembled WGS sequence"/>
</dbReference>
<reference evidence="2 3" key="1">
    <citation type="submission" date="2013-09" db="EMBL/GenBank/DDBJ databases">
        <title>Whole genome shotgun sequence of Vibrio ezurae NBRC 102218.</title>
        <authorList>
            <person name="Yoshida I."/>
            <person name="Hosoyama A."/>
            <person name="Numata M."/>
            <person name="Hashimoto M."/>
            <person name="Hosoyama Y."/>
            <person name="Tsuchikane K."/>
            <person name="Noguchi M."/>
            <person name="Hirakata S."/>
            <person name="Ichikawa N."/>
            <person name="Ohji S."/>
            <person name="Yamazoe A."/>
            <person name="Fujita N."/>
        </authorList>
    </citation>
    <scope>NUCLEOTIDE SEQUENCE [LARGE SCALE GENOMIC DNA]</scope>
    <source>
        <strain evidence="2 3">NBRC 102218</strain>
    </source>
</reference>
<keyword evidence="3" id="KW-1185">Reference proteome</keyword>
<feature type="transmembrane region" description="Helical" evidence="1">
    <location>
        <begin position="6"/>
        <end position="28"/>
    </location>
</feature>
<protein>
    <submittedName>
        <fullName evidence="2">Uncharacterized protein</fullName>
    </submittedName>
</protein>
<evidence type="ECO:0000313" key="3">
    <source>
        <dbReference type="Proteomes" id="UP000016562"/>
    </source>
</evidence>
<sequence length="280" mass="31860">MKKPSLRVATFSGTVVYFLGLMLVTTLSTYQGYSASIAQASFFEHSWKWIVSILFCWGLLLIFVTSARQTLRAIWALVAIIAALAIGCFARSHSKDPVQDDPVPSMSVMATTLQHTPEPIVLPQPTALSSSFQQAVMESGWYSILDLSRLQYDRNLIESYAIIKDTRSVIFDHLLKNQQKIHILEQRLYENEASAEIEENYIDAQILHEKQQKKLWESELSAIKEVQSIIQMLDANREGWVIQNGTIMFYSNVDTRQFENITSRIKAIAAHQKMLIEGQN</sequence>
<gene>
    <name evidence="2" type="ORF">VEZ01S_20_01050</name>
</gene>
<feature type="transmembrane region" description="Helical" evidence="1">
    <location>
        <begin position="73"/>
        <end position="90"/>
    </location>
</feature>
<accession>U3B304</accession>
<evidence type="ECO:0000313" key="2">
    <source>
        <dbReference type="EMBL" id="GAD79832.1"/>
    </source>
</evidence>
<dbReference type="OrthoDB" id="5859563at2"/>
<keyword evidence="1" id="KW-0472">Membrane</keyword>
<dbReference type="RefSeq" id="WP_021713540.1">
    <property type="nucleotide sequence ID" value="NZ_BATM01000020.1"/>
</dbReference>